<evidence type="ECO:0000313" key="1">
    <source>
        <dbReference type="EMBL" id="MPC31211.1"/>
    </source>
</evidence>
<name>A0A5B7EAS9_PORTR</name>
<dbReference type="EMBL" id="VSRR010002390">
    <property type="protein sequence ID" value="MPC31211.1"/>
    <property type="molecule type" value="Genomic_DNA"/>
</dbReference>
<proteinExistence type="predicted"/>
<gene>
    <name evidence="1" type="ORF">E2C01_024493</name>
</gene>
<dbReference type="OrthoDB" id="6022136at2759"/>
<dbReference type="AlphaFoldDB" id="A0A5B7EAS9"/>
<organism evidence="1 2">
    <name type="scientific">Portunus trituberculatus</name>
    <name type="common">Swimming crab</name>
    <name type="synonym">Neptunus trituberculatus</name>
    <dbReference type="NCBI Taxonomy" id="210409"/>
    <lineage>
        <taxon>Eukaryota</taxon>
        <taxon>Metazoa</taxon>
        <taxon>Ecdysozoa</taxon>
        <taxon>Arthropoda</taxon>
        <taxon>Crustacea</taxon>
        <taxon>Multicrustacea</taxon>
        <taxon>Malacostraca</taxon>
        <taxon>Eumalacostraca</taxon>
        <taxon>Eucarida</taxon>
        <taxon>Decapoda</taxon>
        <taxon>Pleocyemata</taxon>
        <taxon>Brachyura</taxon>
        <taxon>Eubrachyura</taxon>
        <taxon>Portunoidea</taxon>
        <taxon>Portunidae</taxon>
        <taxon>Portuninae</taxon>
        <taxon>Portunus</taxon>
    </lineage>
</organism>
<dbReference type="Proteomes" id="UP000324222">
    <property type="component" value="Unassembled WGS sequence"/>
</dbReference>
<accession>A0A5B7EAS9</accession>
<comment type="caution">
    <text evidence="1">The sequence shown here is derived from an EMBL/GenBank/DDBJ whole genome shotgun (WGS) entry which is preliminary data.</text>
</comment>
<sequence length="88" mass="9580">MPDCIGCVGRVGDIHTVTVDKPPAEGRRGRALLDLSQQAFGYLRLTPHISLLPSFHATLQGDRNLSPVLGARQAHHLSRTSLRTETVV</sequence>
<reference evidence="1 2" key="1">
    <citation type="submission" date="2019-05" db="EMBL/GenBank/DDBJ databases">
        <title>Another draft genome of Portunus trituberculatus and its Hox gene families provides insights of decapod evolution.</title>
        <authorList>
            <person name="Jeong J.-H."/>
            <person name="Song I."/>
            <person name="Kim S."/>
            <person name="Choi T."/>
            <person name="Kim D."/>
            <person name="Ryu S."/>
            <person name="Kim W."/>
        </authorList>
    </citation>
    <scope>NUCLEOTIDE SEQUENCE [LARGE SCALE GENOMIC DNA]</scope>
    <source>
        <tissue evidence="1">Muscle</tissue>
    </source>
</reference>
<keyword evidence="2" id="KW-1185">Reference proteome</keyword>
<protein>
    <submittedName>
        <fullName evidence="1">Uncharacterized protein</fullName>
    </submittedName>
</protein>
<evidence type="ECO:0000313" key="2">
    <source>
        <dbReference type="Proteomes" id="UP000324222"/>
    </source>
</evidence>